<reference evidence="2 3" key="1">
    <citation type="submission" date="2020-01" db="EMBL/GenBank/DDBJ databases">
        <title>Aspergillus terreus IFO 6365 whole genome shotgun sequence.</title>
        <authorList>
            <person name="Kanamasa S."/>
            <person name="Takahashi H."/>
        </authorList>
    </citation>
    <scope>NUCLEOTIDE SEQUENCE [LARGE SCALE GENOMIC DNA]</scope>
    <source>
        <strain evidence="2 3">IFO 6365</strain>
    </source>
</reference>
<evidence type="ECO:0000313" key="3">
    <source>
        <dbReference type="Proteomes" id="UP000452235"/>
    </source>
</evidence>
<dbReference type="EMBL" id="BLJY01000005">
    <property type="protein sequence ID" value="GFF16384.1"/>
    <property type="molecule type" value="Genomic_DNA"/>
</dbReference>
<organism evidence="2 3">
    <name type="scientific">Aspergillus terreus</name>
    <dbReference type="NCBI Taxonomy" id="33178"/>
    <lineage>
        <taxon>Eukaryota</taxon>
        <taxon>Fungi</taxon>
        <taxon>Dikarya</taxon>
        <taxon>Ascomycota</taxon>
        <taxon>Pezizomycotina</taxon>
        <taxon>Eurotiomycetes</taxon>
        <taxon>Eurotiomycetidae</taxon>
        <taxon>Eurotiales</taxon>
        <taxon>Aspergillaceae</taxon>
        <taxon>Aspergillus</taxon>
        <taxon>Aspergillus subgen. Circumdati</taxon>
    </lineage>
</organism>
<dbReference type="Proteomes" id="UP000452235">
    <property type="component" value="Unassembled WGS sequence"/>
</dbReference>
<evidence type="ECO:0000256" key="1">
    <source>
        <dbReference type="SAM" id="MobiDB-lite"/>
    </source>
</evidence>
<protein>
    <submittedName>
        <fullName evidence="2">Uncharacterized protein</fullName>
    </submittedName>
</protein>
<comment type="caution">
    <text evidence="2">The sequence shown here is derived from an EMBL/GenBank/DDBJ whole genome shotgun (WGS) entry which is preliminary data.</text>
</comment>
<feature type="compositionally biased region" description="Basic and acidic residues" evidence="1">
    <location>
        <begin position="18"/>
        <end position="30"/>
    </location>
</feature>
<accession>A0A5M3Z6B7</accession>
<dbReference type="OrthoDB" id="10399659at2759"/>
<dbReference type="VEuPathDB" id="FungiDB:ATEG_06939"/>
<dbReference type="AlphaFoldDB" id="A0A5M3Z6B7"/>
<sequence>MSQPLKTLLQLDPGTDSSRPDPKDAHEAAGNHEINPVDLLPSDYAIRREVFDNYAPATAPPVHPKFQGLEAPCEPCGVRHSTPYRYHEACNVYVSANGDLVCISPNSRKLHYKIVDSAGKTWRKAITPFPLSSLHLHCWALGEKPGENRPPSHEQRTDPRS</sequence>
<feature type="region of interest" description="Disordered" evidence="1">
    <location>
        <begin position="1"/>
        <end position="34"/>
    </location>
</feature>
<proteinExistence type="predicted"/>
<gene>
    <name evidence="2" type="ORF">ATEIFO6365_0005057400</name>
</gene>
<keyword evidence="3" id="KW-1185">Reference proteome</keyword>
<name>A0A5M3Z6B7_ASPTE</name>
<evidence type="ECO:0000313" key="2">
    <source>
        <dbReference type="EMBL" id="GFF16384.1"/>
    </source>
</evidence>